<proteinExistence type="predicted"/>
<dbReference type="InterPro" id="IPR023213">
    <property type="entry name" value="CAT-like_dom_sf"/>
</dbReference>
<evidence type="ECO:0000259" key="3">
    <source>
        <dbReference type="Pfam" id="PF00501"/>
    </source>
</evidence>
<organism evidence="6 7">
    <name type="scientific">Aphanomyces stellatus</name>
    <dbReference type="NCBI Taxonomy" id="120398"/>
    <lineage>
        <taxon>Eukaryota</taxon>
        <taxon>Sar</taxon>
        <taxon>Stramenopiles</taxon>
        <taxon>Oomycota</taxon>
        <taxon>Saprolegniomycetes</taxon>
        <taxon>Saprolegniales</taxon>
        <taxon>Verrucalvaceae</taxon>
        <taxon>Aphanomyces</taxon>
    </lineage>
</organism>
<name>A0A485KH60_9STRA</name>
<dbReference type="EMBL" id="VJMH01001492">
    <property type="protein sequence ID" value="KAF0711865.1"/>
    <property type="molecule type" value="Genomic_DNA"/>
</dbReference>
<dbReference type="SUPFAM" id="SSF56801">
    <property type="entry name" value="Acetyl-CoA synthetase-like"/>
    <property type="match status" value="1"/>
</dbReference>
<dbReference type="Proteomes" id="UP000332933">
    <property type="component" value="Unassembled WGS sequence"/>
</dbReference>
<dbReference type="AlphaFoldDB" id="A0A485KH60"/>
<feature type="domain" description="AMP-dependent synthetase/ligase" evidence="3">
    <location>
        <begin position="947"/>
        <end position="1043"/>
    </location>
</feature>
<dbReference type="OrthoDB" id="78929at2759"/>
<protein>
    <submittedName>
        <fullName evidence="6">Aste57867_5010 protein</fullName>
    </submittedName>
</protein>
<dbReference type="Gene3D" id="3.40.50.12780">
    <property type="entry name" value="N-terminal domain of ligase-like"/>
    <property type="match status" value="1"/>
</dbReference>
<reference evidence="6 7" key="1">
    <citation type="submission" date="2019-03" db="EMBL/GenBank/DDBJ databases">
        <authorList>
            <person name="Gaulin E."/>
            <person name="Dumas B."/>
        </authorList>
    </citation>
    <scope>NUCLEOTIDE SEQUENCE [LARGE SCALE GENOMIC DNA]</scope>
    <source>
        <strain evidence="6">CBS 568.67</strain>
    </source>
</reference>
<evidence type="ECO:0000313" key="5">
    <source>
        <dbReference type="EMBL" id="KAF0711865.1"/>
    </source>
</evidence>
<evidence type="ECO:0000256" key="1">
    <source>
        <dbReference type="ARBA" id="ARBA00022450"/>
    </source>
</evidence>
<evidence type="ECO:0000256" key="2">
    <source>
        <dbReference type="ARBA" id="ARBA00022553"/>
    </source>
</evidence>
<feature type="domain" description="Condensation" evidence="4">
    <location>
        <begin position="29"/>
        <end position="377"/>
    </location>
</feature>
<dbReference type="InterPro" id="IPR042099">
    <property type="entry name" value="ANL_N_sf"/>
</dbReference>
<dbReference type="InterPro" id="IPR000873">
    <property type="entry name" value="AMP-dep_synth/lig_dom"/>
</dbReference>
<dbReference type="PANTHER" id="PTHR45398">
    <property type="match status" value="1"/>
</dbReference>
<dbReference type="EMBL" id="CAADRA010001493">
    <property type="protein sequence ID" value="VFT82094.1"/>
    <property type="molecule type" value="Genomic_DNA"/>
</dbReference>
<gene>
    <name evidence="6" type="primary">Aste57867_5010</name>
    <name evidence="5" type="ORF">As57867_004997</name>
    <name evidence="6" type="ORF">ASTE57867_5010</name>
</gene>
<dbReference type="InterPro" id="IPR001242">
    <property type="entry name" value="Condensation_dom"/>
</dbReference>
<evidence type="ECO:0000313" key="6">
    <source>
        <dbReference type="EMBL" id="VFT82094.1"/>
    </source>
</evidence>
<dbReference type="GO" id="GO:0003824">
    <property type="term" value="F:catalytic activity"/>
    <property type="evidence" value="ECO:0007669"/>
    <property type="project" value="InterPro"/>
</dbReference>
<dbReference type="Pfam" id="PF00668">
    <property type="entry name" value="Condensation"/>
    <property type="match status" value="2"/>
</dbReference>
<keyword evidence="2" id="KW-0597">Phosphoprotein</keyword>
<dbReference type="Pfam" id="PF00501">
    <property type="entry name" value="AMP-binding"/>
    <property type="match status" value="1"/>
</dbReference>
<keyword evidence="7" id="KW-1185">Reference proteome</keyword>
<keyword evidence="1" id="KW-0596">Phosphopantetheine</keyword>
<dbReference type="PANTHER" id="PTHR45398:SF1">
    <property type="entry name" value="ENZYME, PUTATIVE (JCVI)-RELATED"/>
    <property type="match status" value="1"/>
</dbReference>
<accession>A0A485KH60</accession>
<reference evidence="5" key="2">
    <citation type="submission" date="2019-06" db="EMBL/GenBank/DDBJ databases">
        <title>Genomics analysis of Aphanomyces spp. identifies a new class of oomycete effector associated with host adaptation.</title>
        <authorList>
            <person name="Gaulin E."/>
        </authorList>
    </citation>
    <scope>NUCLEOTIDE SEQUENCE</scope>
    <source>
        <strain evidence="5">CBS 578.67</strain>
    </source>
</reference>
<dbReference type="Gene3D" id="3.30.559.30">
    <property type="entry name" value="Nonribosomal peptide synthetase, condensation domain"/>
    <property type="match status" value="2"/>
</dbReference>
<evidence type="ECO:0000313" key="7">
    <source>
        <dbReference type="Proteomes" id="UP000332933"/>
    </source>
</evidence>
<sequence>MKYPTLESMARMTKCAPIVHSNASNDSVSGAIPLTPIQHLNFKHPWENVNYWNLSMTLLCRQNIGLDALKAAVSRLENHHDMLRTRFQNDADSGWTQHVLEASLDVPPNVELICIASFDDLEEAVLQKERSLNLVSGPVYAVTVFETTDNIQYLQFTLHHTIADLVSWRILLDDLQRVLQNGMLSSKTTSFKEWSKKLSKKALEWDPSPWLDYMGNDITPPFDRCRGQTHKYQVRLDANITMTLDSANTAYGTNIQELALAALAESFAHVRESSGFDDRHLYLMMEGHGRESWDTSLDVSSTVGWFTCEYPLVLAGMNNISTLVRQVKQKLRGVPEKGLSYGAIKYLLPKSKDTEQIHLHKRHNISFNYAGRFQELNKDDNLFGEVDGLYVPQHEEGEAEFCPGSIGLSHLDDTLVLDISVPDWILTRDEVDAWGDLWCEWMTRIRDHCLDTETIGGRTLSDVPLLGSTLVVHSVEAELMSTLHLRPLDVEDIYPITPLQSGILSAMIRDPAEYVIQLVFDICGNFSFSQLKTCWQQMANETPLLRTVFASTLHGIYQAVTKYDLSEWCMQNQVWVDDELDESTSSFMKIDRKRGFSLTSTSFNRFSGVRVSDGRTRVIWSNHHSLMDGWSLSLLMDKLLAFCYGEHHSITFLPFKEHVEWLIRQPTEPSRLFWTEALANADKTSPFTLAKSSSNGKLQDIVNHRTIHRSVYIPDLDDICKSFSVTPSSIFRTAWAIVLQQYTRSEYVMFGSVVSGRDTGLDGVETIVGMLINTVPILIHVPKSTLAVDVLLSMHRYSTDLAQHSHCNLVDVKHWAGLSSSDQLFDSILVYENYPVSEIDQCTQRPFSITLKGGEEYVDSAIGVAISPMDAGCRISLSYKATEIDELVVSYLLERFASILTSLASTSSNGQRIHEFDFPCMKEKENFQLSCFGPNVLLPYELLHHAFEEWAEKRPDARAIEFEGEWLSYEELNKQANTLACELVAMGVCVGSRVAVIMERCLEFPIGLLAVLKAGGAMLPLDATFPSQRISYMLSDTKLTTIIV</sequence>
<dbReference type="SUPFAM" id="SSF52777">
    <property type="entry name" value="CoA-dependent acyltransferases"/>
    <property type="match status" value="4"/>
</dbReference>
<evidence type="ECO:0000259" key="4">
    <source>
        <dbReference type="Pfam" id="PF00668"/>
    </source>
</evidence>
<dbReference type="Gene3D" id="3.30.559.10">
    <property type="entry name" value="Chloramphenicol acetyltransferase-like domain"/>
    <property type="match status" value="2"/>
</dbReference>
<feature type="domain" description="Condensation" evidence="4">
    <location>
        <begin position="490"/>
        <end position="909"/>
    </location>
</feature>